<sequence>MYEDKAIVCKDCGTEFTFTAGEQQFYAEKGFDNEPKKCKECRQKAKRGFSRPNNGGQRRSFDR</sequence>
<organism evidence="3 4">
    <name type="scientific">Anaerosolibacter carboniphilus</name>
    <dbReference type="NCBI Taxonomy" id="1417629"/>
    <lineage>
        <taxon>Bacteria</taxon>
        <taxon>Bacillati</taxon>
        <taxon>Bacillota</taxon>
        <taxon>Clostridia</taxon>
        <taxon>Peptostreptococcales</taxon>
        <taxon>Thermotaleaceae</taxon>
        <taxon>Anaerosolibacter</taxon>
    </lineage>
</organism>
<evidence type="ECO:0000256" key="1">
    <source>
        <dbReference type="SAM" id="MobiDB-lite"/>
    </source>
</evidence>
<feature type="region of interest" description="Disordered" evidence="1">
    <location>
        <begin position="43"/>
        <end position="63"/>
    </location>
</feature>
<dbReference type="GO" id="GO:0004386">
    <property type="term" value="F:helicase activity"/>
    <property type="evidence" value="ECO:0007669"/>
    <property type="project" value="UniProtKB-KW"/>
</dbReference>
<proteinExistence type="predicted"/>
<dbReference type="EMBL" id="JACHEN010000056">
    <property type="protein sequence ID" value="MBB6218930.1"/>
    <property type="molecule type" value="Genomic_DNA"/>
</dbReference>
<protein>
    <submittedName>
        <fullName evidence="3">DNA replicative helicase MCM subunit Mcm2 (Cdc46/Mcm family)</fullName>
    </submittedName>
</protein>
<comment type="caution">
    <text evidence="3">The sequence shown here is derived from an EMBL/GenBank/DDBJ whole genome shotgun (WGS) entry which is preliminary data.</text>
</comment>
<dbReference type="InterPro" id="IPR025306">
    <property type="entry name" value="Zn-bnd_dom_prob"/>
</dbReference>
<keyword evidence="4" id="KW-1185">Reference proteome</keyword>
<name>A0A841L437_9FIRM</name>
<evidence type="ECO:0000313" key="3">
    <source>
        <dbReference type="EMBL" id="MBB6218930.1"/>
    </source>
</evidence>
<gene>
    <name evidence="3" type="ORF">HNQ80_005107</name>
</gene>
<keyword evidence="3" id="KW-0547">Nucleotide-binding</keyword>
<feature type="domain" description="Probable zinc-binding" evidence="2">
    <location>
        <begin position="3"/>
        <end position="47"/>
    </location>
</feature>
<dbReference type="RefSeq" id="WP_184313853.1">
    <property type="nucleotide sequence ID" value="NZ_JACHEN010000056.1"/>
</dbReference>
<dbReference type="Pfam" id="PF13451">
    <property type="entry name" value="zf_Tbcl"/>
    <property type="match status" value="1"/>
</dbReference>
<evidence type="ECO:0000259" key="2">
    <source>
        <dbReference type="Pfam" id="PF13451"/>
    </source>
</evidence>
<keyword evidence="3" id="KW-0347">Helicase</keyword>
<dbReference type="AlphaFoldDB" id="A0A841L437"/>
<keyword evidence="3" id="KW-0067">ATP-binding</keyword>
<keyword evidence="3" id="KW-0378">Hydrolase</keyword>
<dbReference type="Proteomes" id="UP000579281">
    <property type="component" value="Unassembled WGS sequence"/>
</dbReference>
<dbReference type="Gene3D" id="2.20.28.10">
    <property type="match status" value="1"/>
</dbReference>
<evidence type="ECO:0000313" key="4">
    <source>
        <dbReference type="Proteomes" id="UP000579281"/>
    </source>
</evidence>
<reference evidence="3 4" key="1">
    <citation type="submission" date="2020-08" db="EMBL/GenBank/DDBJ databases">
        <title>Genomic Encyclopedia of Type Strains, Phase IV (KMG-IV): sequencing the most valuable type-strain genomes for metagenomic binning, comparative biology and taxonomic classification.</title>
        <authorList>
            <person name="Goeker M."/>
        </authorList>
    </citation>
    <scope>NUCLEOTIDE SEQUENCE [LARGE SCALE GENOMIC DNA]</scope>
    <source>
        <strain evidence="3 4">DSM 103526</strain>
    </source>
</reference>
<accession>A0A841L437</accession>